<dbReference type="FunFam" id="1.20.1720.10:FF:000004">
    <property type="entry name" value="EmrB/QacA family drug resistance transporter"/>
    <property type="match status" value="1"/>
</dbReference>
<protein>
    <submittedName>
        <fullName evidence="9">MFS transporter</fullName>
    </submittedName>
</protein>
<evidence type="ECO:0000256" key="3">
    <source>
        <dbReference type="ARBA" id="ARBA00022475"/>
    </source>
</evidence>
<feature type="transmembrane region" description="Helical" evidence="7">
    <location>
        <begin position="139"/>
        <end position="161"/>
    </location>
</feature>
<feature type="transmembrane region" description="Helical" evidence="7">
    <location>
        <begin position="231"/>
        <end position="250"/>
    </location>
</feature>
<dbReference type="PROSITE" id="PS50850">
    <property type="entry name" value="MFS"/>
    <property type="match status" value="1"/>
</dbReference>
<feature type="transmembrane region" description="Helical" evidence="7">
    <location>
        <begin position="302"/>
        <end position="322"/>
    </location>
</feature>
<feature type="transmembrane region" description="Helical" evidence="7">
    <location>
        <begin position="18"/>
        <end position="41"/>
    </location>
</feature>
<keyword evidence="2" id="KW-0813">Transport</keyword>
<evidence type="ECO:0000256" key="2">
    <source>
        <dbReference type="ARBA" id="ARBA00022448"/>
    </source>
</evidence>
<comment type="subcellular location">
    <subcellularLocation>
        <location evidence="1">Cell membrane</location>
        <topology evidence="1">Multi-pass membrane protein</topology>
    </subcellularLocation>
</comment>
<feature type="transmembrane region" description="Helical" evidence="7">
    <location>
        <begin position="334"/>
        <end position="355"/>
    </location>
</feature>
<feature type="transmembrane region" description="Helical" evidence="7">
    <location>
        <begin position="270"/>
        <end position="290"/>
    </location>
</feature>
<evidence type="ECO:0000256" key="6">
    <source>
        <dbReference type="ARBA" id="ARBA00023136"/>
    </source>
</evidence>
<dbReference type="PANTHER" id="PTHR23501:SF191">
    <property type="entry name" value="VACUOLAR BASIC AMINO ACID TRANSPORTER 4"/>
    <property type="match status" value="1"/>
</dbReference>
<evidence type="ECO:0000259" key="8">
    <source>
        <dbReference type="PROSITE" id="PS50850"/>
    </source>
</evidence>
<dbReference type="Gene3D" id="1.20.1250.20">
    <property type="entry name" value="MFS general substrate transporter like domains"/>
    <property type="match status" value="1"/>
</dbReference>
<dbReference type="GO" id="GO:0022857">
    <property type="term" value="F:transmembrane transporter activity"/>
    <property type="evidence" value="ECO:0007669"/>
    <property type="project" value="InterPro"/>
</dbReference>
<comment type="caution">
    <text evidence="9">The sequence shown here is derived from an EMBL/GenBank/DDBJ whole genome shotgun (WGS) entry which is preliminary data.</text>
</comment>
<keyword evidence="10" id="KW-1185">Reference proteome</keyword>
<dbReference type="OrthoDB" id="9816041at2"/>
<dbReference type="PRINTS" id="PR01036">
    <property type="entry name" value="TCRTETB"/>
</dbReference>
<feature type="transmembrane region" description="Helical" evidence="7">
    <location>
        <begin position="167"/>
        <end position="188"/>
    </location>
</feature>
<feature type="transmembrane region" description="Helical" evidence="7">
    <location>
        <begin position="106"/>
        <end position="127"/>
    </location>
</feature>
<feature type="transmembrane region" description="Helical" evidence="7">
    <location>
        <begin position="53"/>
        <end position="73"/>
    </location>
</feature>
<dbReference type="GO" id="GO:0005886">
    <property type="term" value="C:plasma membrane"/>
    <property type="evidence" value="ECO:0007669"/>
    <property type="project" value="UniProtKB-SubCell"/>
</dbReference>
<feature type="transmembrane region" description="Helical" evidence="7">
    <location>
        <begin position="361"/>
        <end position="383"/>
    </location>
</feature>
<dbReference type="InterPro" id="IPR004638">
    <property type="entry name" value="EmrB-like"/>
</dbReference>
<feature type="transmembrane region" description="Helical" evidence="7">
    <location>
        <begin position="200"/>
        <end position="219"/>
    </location>
</feature>
<dbReference type="PANTHER" id="PTHR23501">
    <property type="entry name" value="MAJOR FACILITATOR SUPERFAMILY"/>
    <property type="match status" value="1"/>
</dbReference>
<dbReference type="Gene3D" id="1.20.1720.10">
    <property type="entry name" value="Multidrug resistance protein D"/>
    <property type="match status" value="1"/>
</dbReference>
<keyword evidence="4 7" id="KW-0812">Transmembrane</keyword>
<proteinExistence type="predicted"/>
<sequence>MNDSAAPSSGSNRRNVTIALMVATFLTAIEGTIVSTAMPTIVSELHGLERMNWVFAVYLLTSAVTTPIFGKLADLFGRKIIFTIGTVLFLIGSTLCGFAQDMDQLIWFRALQGIGAGAIMPVTFTIIGDLYPMEQRARVQGIIGMIWGVAGVVGPLVGGFFVDVLTWHWIFFINVPFGLLSMVLVAASLKESFERSRKKIDYAGAVTFTIGMVALLYALQRGSETHSWASPSMLLLYAAAVVFLALFLYVQTKASEPMLPLKLFRIRDIAVASVVSFLTSMVMIGIMVYIPMWIQGVLGYGATYAGFAITPMTITWTVGAFFSGRLLVQKGSRYSAILGIIVLIIGSLWLALLDISASQFAFYVITGLYGIGFGIVVTVFTVTAQSAVDWTMRGVSTASITLFRTLGQTFGVAVYGTYFNSRLASELSSKQAESGGMKLEDINRLINPETAAQLPEGGRQAMREVLVSGMHSIFLLLVVFSVAALAISFLLPKRQSGAQPAAMPANAGGAE</sequence>
<dbReference type="Pfam" id="PF07690">
    <property type="entry name" value="MFS_1"/>
    <property type="match status" value="1"/>
</dbReference>
<dbReference type="SUPFAM" id="SSF103473">
    <property type="entry name" value="MFS general substrate transporter"/>
    <property type="match status" value="1"/>
</dbReference>
<dbReference type="EMBL" id="QMFB01000021">
    <property type="protein sequence ID" value="RAV16455.1"/>
    <property type="molecule type" value="Genomic_DNA"/>
</dbReference>
<feature type="transmembrane region" description="Helical" evidence="7">
    <location>
        <begin position="472"/>
        <end position="491"/>
    </location>
</feature>
<evidence type="ECO:0000256" key="7">
    <source>
        <dbReference type="SAM" id="Phobius"/>
    </source>
</evidence>
<dbReference type="CDD" id="cd17502">
    <property type="entry name" value="MFS_Azr1_MDR_like"/>
    <property type="match status" value="1"/>
</dbReference>
<evidence type="ECO:0000313" key="10">
    <source>
        <dbReference type="Proteomes" id="UP000250369"/>
    </source>
</evidence>
<dbReference type="InterPro" id="IPR011701">
    <property type="entry name" value="MFS"/>
</dbReference>
<dbReference type="AlphaFoldDB" id="A0A329M901"/>
<feature type="domain" description="Major facilitator superfamily (MFS) profile" evidence="8">
    <location>
        <begin position="16"/>
        <end position="496"/>
    </location>
</feature>
<dbReference type="InterPro" id="IPR020846">
    <property type="entry name" value="MFS_dom"/>
</dbReference>
<evidence type="ECO:0000313" key="9">
    <source>
        <dbReference type="EMBL" id="RAV16455.1"/>
    </source>
</evidence>
<dbReference type="NCBIfam" id="TIGR00711">
    <property type="entry name" value="efflux_EmrB"/>
    <property type="match status" value="1"/>
</dbReference>
<gene>
    <name evidence="9" type="ORF">DQG23_28620</name>
</gene>
<organism evidence="9 10">
    <name type="scientific">Paenibacillus contaminans</name>
    <dbReference type="NCBI Taxonomy" id="450362"/>
    <lineage>
        <taxon>Bacteria</taxon>
        <taxon>Bacillati</taxon>
        <taxon>Bacillota</taxon>
        <taxon>Bacilli</taxon>
        <taxon>Bacillales</taxon>
        <taxon>Paenibacillaceae</taxon>
        <taxon>Paenibacillus</taxon>
    </lineage>
</organism>
<dbReference type="Proteomes" id="UP000250369">
    <property type="component" value="Unassembled WGS sequence"/>
</dbReference>
<keyword evidence="5 7" id="KW-1133">Transmembrane helix</keyword>
<evidence type="ECO:0000256" key="4">
    <source>
        <dbReference type="ARBA" id="ARBA00022692"/>
    </source>
</evidence>
<keyword evidence="3" id="KW-1003">Cell membrane</keyword>
<accession>A0A329M901</accession>
<name>A0A329M901_9BACL</name>
<dbReference type="InterPro" id="IPR036259">
    <property type="entry name" value="MFS_trans_sf"/>
</dbReference>
<feature type="transmembrane region" description="Helical" evidence="7">
    <location>
        <begin position="80"/>
        <end position="100"/>
    </location>
</feature>
<evidence type="ECO:0000256" key="5">
    <source>
        <dbReference type="ARBA" id="ARBA00022989"/>
    </source>
</evidence>
<reference evidence="9 10" key="1">
    <citation type="journal article" date="2009" name="Int. J. Syst. Evol. Microbiol.">
        <title>Paenibacillus contaminans sp. nov., isolated from a contaminated laboratory plate.</title>
        <authorList>
            <person name="Chou J.H."/>
            <person name="Lee J.H."/>
            <person name="Lin M.C."/>
            <person name="Chang P.S."/>
            <person name="Arun A.B."/>
            <person name="Young C.C."/>
            <person name="Chen W.M."/>
        </authorList>
    </citation>
    <scope>NUCLEOTIDE SEQUENCE [LARGE SCALE GENOMIC DNA]</scope>
    <source>
        <strain evidence="9 10">CKOBP-6</strain>
    </source>
</reference>
<keyword evidence="6 7" id="KW-0472">Membrane</keyword>
<evidence type="ECO:0000256" key="1">
    <source>
        <dbReference type="ARBA" id="ARBA00004651"/>
    </source>
</evidence>